<feature type="compositionally biased region" description="Low complexity" evidence="1">
    <location>
        <begin position="18"/>
        <end position="30"/>
    </location>
</feature>
<proteinExistence type="predicted"/>
<reference evidence="2" key="1">
    <citation type="submission" date="2014-09" db="EMBL/GenBank/DDBJ databases">
        <title>Draft genome sequence of an oleaginous Mucoromycotina fungus Mucor ambiguus NBRC6742.</title>
        <authorList>
            <person name="Takeda I."/>
            <person name="Yamane N."/>
            <person name="Morita T."/>
            <person name="Tamano K."/>
            <person name="Machida M."/>
            <person name="Baker S."/>
            <person name="Koike H."/>
        </authorList>
    </citation>
    <scope>NUCLEOTIDE SEQUENCE</scope>
    <source>
        <strain evidence="2">NBRC 6742</strain>
    </source>
</reference>
<dbReference type="Proteomes" id="UP000053815">
    <property type="component" value="Unassembled WGS sequence"/>
</dbReference>
<gene>
    <name evidence="2" type="ORF">MAM1_0315d09572</name>
</gene>
<dbReference type="EMBL" id="DF836604">
    <property type="protein sequence ID" value="GAN10038.1"/>
    <property type="molecule type" value="Genomic_DNA"/>
</dbReference>
<protein>
    <submittedName>
        <fullName evidence="2">Uncharacterized protein</fullName>
    </submittedName>
</protein>
<dbReference type="AlphaFoldDB" id="A0A0C9N626"/>
<evidence type="ECO:0000313" key="3">
    <source>
        <dbReference type="Proteomes" id="UP000053815"/>
    </source>
</evidence>
<organism evidence="2">
    <name type="scientific">Mucor ambiguus</name>
    <dbReference type="NCBI Taxonomy" id="91626"/>
    <lineage>
        <taxon>Eukaryota</taxon>
        <taxon>Fungi</taxon>
        <taxon>Fungi incertae sedis</taxon>
        <taxon>Mucoromycota</taxon>
        <taxon>Mucoromycotina</taxon>
        <taxon>Mucoromycetes</taxon>
        <taxon>Mucorales</taxon>
        <taxon>Mucorineae</taxon>
        <taxon>Mucoraceae</taxon>
        <taxon>Mucor</taxon>
    </lineage>
</organism>
<accession>A0A0C9N626</accession>
<evidence type="ECO:0000313" key="2">
    <source>
        <dbReference type="EMBL" id="GAN10038.1"/>
    </source>
</evidence>
<feature type="region of interest" description="Disordered" evidence="1">
    <location>
        <begin position="1"/>
        <end position="30"/>
    </location>
</feature>
<dbReference type="OrthoDB" id="2205645at2759"/>
<keyword evidence="3" id="KW-1185">Reference proteome</keyword>
<sequence>MPSSAPSTSMPPPLIPESASTTSSSKSKSKLGTLLSNKNRQIALDLYNQMENTNKWKLTSGRFVEDVMHNVLLTQPFEHPSQYCILDIDDDNWIDIFTLEERLEIILAIPSIELPSMPSDMVNFLINIPDTEDLTVIYNYLENTPLDYNSQNHLLWLKHSIQNAIELIDQKYLPITTQQEEDICFSVWKFVDDAFKCSKLTAVQQISSTASKEAICKKRKIAMTEPIQRQRHALVPDISILCGLQTYAIIEASKTENDTKQLVENFK</sequence>
<name>A0A0C9N626_9FUNG</name>
<evidence type="ECO:0000256" key="1">
    <source>
        <dbReference type="SAM" id="MobiDB-lite"/>
    </source>
</evidence>